<keyword evidence="24" id="KW-1185">Reference proteome</keyword>
<evidence type="ECO:0000256" key="7">
    <source>
        <dbReference type="ARBA" id="ARBA00015837"/>
    </source>
</evidence>
<feature type="disulfide bond" evidence="20">
    <location>
        <begin position="213"/>
        <end position="245"/>
    </location>
</feature>
<keyword evidence="17 21" id="KW-0143">Chaperone</keyword>
<dbReference type="InterPro" id="IPR001580">
    <property type="entry name" value="Calret/calnex"/>
</dbReference>
<evidence type="ECO:0000256" key="9">
    <source>
        <dbReference type="ARBA" id="ARBA00022525"/>
    </source>
</evidence>
<proteinExistence type="inferred from homology"/>
<evidence type="ECO:0000256" key="16">
    <source>
        <dbReference type="ARBA" id="ARBA00023157"/>
    </source>
</evidence>
<evidence type="ECO:0000256" key="10">
    <source>
        <dbReference type="ARBA" id="ARBA00022530"/>
    </source>
</evidence>
<keyword evidence="9" id="KW-0964">Secreted</keyword>
<dbReference type="Gene3D" id="2.10.250.10">
    <property type="entry name" value="Calreticulin/calnexin, P domain"/>
    <property type="match status" value="1"/>
</dbReference>
<dbReference type="Gene3D" id="2.60.120.200">
    <property type="match status" value="1"/>
</dbReference>
<dbReference type="SUPFAM" id="SSF49899">
    <property type="entry name" value="Concanavalin A-like lectins/glucanases"/>
    <property type="match status" value="1"/>
</dbReference>
<evidence type="ECO:0000256" key="13">
    <source>
        <dbReference type="ARBA" id="ARBA00022824"/>
    </source>
</evidence>
<protein>
    <recommendedName>
        <fullName evidence="7">Calreticulin</fullName>
    </recommendedName>
</protein>
<dbReference type="Ensembl" id="ENSSMRT00000027612.1">
    <property type="protein sequence ID" value="ENSSMRP00000023581.1"/>
    <property type="gene ID" value="ENSSMRG00000018288.1"/>
</dbReference>
<dbReference type="InterPro" id="IPR013320">
    <property type="entry name" value="ConA-like_dom_sf"/>
</dbReference>
<dbReference type="AlphaFoldDB" id="A0A8D0DYN1"/>
<evidence type="ECO:0000256" key="2">
    <source>
        <dbReference type="ARBA" id="ARBA00004319"/>
    </source>
</evidence>
<accession>A0A8D0DYN1</accession>
<evidence type="ECO:0000256" key="4">
    <source>
        <dbReference type="ARBA" id="ARBA00004514"/>
    </source>
</evidence>
<evidence type="ECO:0000256" key="14">
    <source>
        <dbReference type="ARBA" id="ARBA00022951"/>
    </source>
</evidence>
<dbReference type="GO" id="GO:0060473">
    <property type="term" value="C:cortical granule"/>
    <property type="evidence" value="ECO:0007669"/>
    <property type="project" value="UniProtKB-SubCell"/>
</dbReference>
<evidence type="ECO:0000313" key="23">
    <source>
        <dbReference type="Ensembl" id="ENSSMRP00000023581.1"/>
    </source>
</evidence>
<reference evidence="23" key="1">
    <citation type="submission" date="2025-08" db="UniProtKB">
        <authorList>
            <consortium name="Ensembl"/>
        </authorList>
    </citation>
    <scope>IDENTIFICATION</scope>
</reference>
<feature type="compositionally biased region" description="Basic and acidic residues" evidence="22">
    <location>
        <begin position="62"/>
        <end position="72"/>
    </location>
</feature>
<dbReference type="GO" id="GO:0009986">
    <property type="term" value="C:cell surface"/>
    <property type="evidence" value="ECO:0007669"/>
    <property type="project" value="UniProtKB-SubCell"/>
</dbReference>
<evidence type="ECO:0000256" key="1">
    <source>
        <dbReference type="ARBA" id="ARBA00004241"/>
    </source>
</evidence>
<dbReference type="GeneTree" id="ENSGT00950000182915"/>
<evidence type="ECO:0000256" key="8">
    <source>
        <dbReference type="ARBA" id="ARBA00022490"/>
    </source>
</evidence>
<dbReference type="PRINTS" id="PR00626">
    <property type="entry name" value="CALRETICULIN"/>
</dbReference>
<feature type="region of interest" description="Disordered" evidence="22">
    <location>
        <begin position="420"/>
        <end position="454"/>
    </location>
</feature>
<dbReference type="Proteomes" id="UP000694421">
    <property type="component" value="Unplaced"/>
</dbReference>
<organism evidence="23 24">
    <name type="scientific">Salvator merianae</name>
    <name type="common">Argentine black and white tegu</name>
    <name type="synonym">Tupinambis merianae</name>
    <dbReference type="NCBI Taxonomy" id="96440"/>
    <lineage>
        <taxon>Eukaryota</taxon>
        <taxon>Metazoa</taxon>
        <taxon>Chordata</taxon>
        <taxon>Craniata</taxon>
        <taxon>Vertebrata</taxon>
        <taxon>Euteleostomi</taxon>
        <taxon>Lepidosauria</taxon>
        <taxon>Squamata</taxon>
        <taxon>Bifurcata</taxon>
        <taxon>Unidentata</taxon>
        <taxon>Episquamata</taxon>
        <taxon>Laterata</taxon>
        <taxon>Teiioidea</taxon>
        <taxon>Teiidae</taxon>
        <taxon>Salvator</taxon>
    </lineage>
</organism>
<dbReference type="SUPFAM" id="SSF63887">
    <property type="entry name" value="P-domain of calnexin/calreticulin"/>
    <property type="match status" value="1"/>
</dbReference>
<dbReference type="FunFam" id="2.60.120.200:FF:000122">
    <property type="entry name" value="Calreticulin 3"/>
    <property type="match status" value="1"/>
</dbReference>
<dbReference type="GO" id="GO:0005509">
    <property type="term" value="F:calcium ion binding"/>
    <property type="evidence" value="ECO:0007669"/>
    <property type="project" value="InterPro"/>
</dbReference>
<dbReference type="OMA" id="VTYEREW"/>
<dbReference type="Pfam" id="PF00262">
    <property type="entry name" value="Calreticulin"/>
    <property type="match status" value="1"/>
</dbReference>
<dbReference type="GO" id="GO:0051082">
    <property type="term" value="F:unfolded protein binding"/>
    <property type="evidence" value="ECO:0007669"/>
    <property type="project" value="InterPro"/>
</dbReference>
<comment type="subcellular location">
    <subcellularLocation>
        <location evidence="1">Cell surface</location>
    </subcellularLocation>
    <subcellularLocation>
        <location evidence="4">Cytoplasm</location>
        <location evidence="4">Cytosol</location>
    </subcellularLocation>
    <subcellularLocation>
        <location evidence="19">Cytoplasmic vesicle</location>
        <location evidence="19">Secretory vesicle</location>
        <location evidence="19">Cortical granule</location>
    </subcellularLocation>
    <subcellularLocation>
        <location evidence="2">Endoplasmic reticulum lumen</location>
    </subcellularLocation>
    <subcellularLocation>
        <location evidence="5">Sarcoplasmic reticulum lumen</location>
    </subcellularLocation>
    <subcellularLocation>
        <location evidence="3">Secreted</location>
        <location evidence="3">Extracellular space</location>
        <location evidence="3">Extracellular matrix</location>
    </subcellularLocation>
</comment>
<keyword evidence="15" id="KW-0007">Acetylation</keyword>
<keyword evidence="11" id="KW-0732">Signal</keyword>
<dbReference type="PROSITE" id="PS00804">
    <property type="entry name" value="CALRETICULIN_2"/>
    <property type="match status" value="1"/>
</dbReference>
<dbReference type="PROSITE" id="PS00803">
    <property type="entry name" value="CALRETICULIN_1"/>
    <property type="match status" value="1"/>
</dbReference>
<evidence type="ECO:0000256" key="6">
    <source>
        <dbReference type="ARBA" id="ARBA00010983"/>
    </source>
</evidence>
<dbReference type="GO" id="GO:0006457">
    <property type="term" value="P:protein folding"/>
    <property type="evidence" value="ECO:0007669"/>
    <property type="project" value="InterPro"/>
</dbReference>
<feature type="compositionally biased region" description="Basic and acidic residues" evidence="22">
    <location>
        <begin position="427"/>
        <end position="454"/>
    </location>
</feature>
<keyword evidence="10" id="KW-0272">Extracellular matrix</keyword>
<feature type="region of interest" description="Disordered" evidence="22">
    <location>
        <begin position="62"/>
        <end position="85"/>
    </location>
</feature>
<evidence type="ECO:0000256" key="11">
    <source>
        <dbReference type="ARBA" id="ARBA00022729"/>
    </source>
</evidence>
<dbReference type="PROSITE" id="PS00805">
    <property type="entry name" value="CALRETICULIN_REPEAT"/>
    <property type="match status" value="1"/>
</dbReference>
<keyword evidence="12" id="KW-0677">Repeat</keyword>
<dbReference type="GO" id="GO:0033018">
    <property type="term" value="C:sarcoplasmic reticulum lumen"/>
    <property type="evidence" value="ECO:0007669"/>
    <property type="project" value="UniProtKB-SubCell"/>
</dbReference>
<evidence type="ECO:0000256" key="18">
    <source>
        <dbReference type="ARBA" id="ARBA00023329"/>
    </source>
</evidence>
<evidence type="ECO:0000256" key="20">
    <source>
        <dbReference type="PIRSR" id="PIRSR601580-3"/>
    </source>
</evidence>
<keyword evidence="13 21" id="KW-0256">Endoplasmic reticulum</keyword>
<evidence type="ECO:0000256" key="15">
    <source>
        <dbReference type="ARBA" id="ARBA00022990"/>
    </source>
</evidence>
<keyword evidence="8" id="KW-0963">Cytoplasm</keyword>
<keyword evidence="18" id="KW-0968">Cytoplasmic vesicle</keyword>
<dbReference type="InterPro" id="IPR009033">
    <property type="entry name" value="Calreticulin/calnexin_P_dom_sf"/>
</dbReference>
<dbReference type="GO" id="GO:0005789">
    <property type="term" value="C:endoplasmic reticulum membrane"/>
    <property type="evidence" value="ECO:0007669"/>
    <property type="project" value="TreeGrafter"/>
</dbReference>
<feature type="compositionally biased region" description="Basic and acidic residues" evidence="22">
    <location>
        <begin position="336"/>
        <end position="351"/>
    </location>
</feature>
<dbReference type="InterPro" id="IPR018124">
    <property type="entry name" value="Calret/calnex_CS"/>
</dbReference>
<evidence type="ECO:0000256" key="12">
    <source>
        <dbReference type="ARBA" id="ARBA00022737"/>
    </source>
</evidence>
<reference evidence="23" key="2">
    <citation type="submission" date="2025-09" db="UniProtKB">
        <authorList>
            <consortium name="Ensembl"/>
        </authorList>
    </citation>
    <scope>IDENTIFICATION</scope>
</reference>
<dbReference type="GO" id="GO:0036503">
    <property type="term" value="P:ERAD pathway"/>
    <property type="evidence" value="ECO:0007669"/>
    <property type="project" value="TreeGrafter"/>
</dbReference>
<keyword evidence="14" id="KW-0703">Sarcoplasmic reticulum</keyword>
<dbReference type="GO" id="GO:0005829">
    <property type="term" value="C:cytosol"/>
    <property type="evidence" value="ECO:0007669"/>
    <property type="project" value="UniProtKB-SubCell"/>
</dbReference>
<comment type="similarity">
    <text evidence="6 21">Belongs to the calreticulin family.</text>
</comment>
<evidence type="ECO:0000256" key="17">
    <source>
        <dbReference type="ARBA" id="ARBA00023186"/>
    </source>
</evidence>
<sequence length="454" mass="52741">QTASPPPQPLLSVCQRSPSLSTHGIIGEQPCVIVEDEPAILPAFHHIGPFTQRALHNGCHLGSRDQKKRTQQEKIPTPKRTGIHSQRGALNSEGVFLICLISGKLADDDDDDDSSSTVVEEPQHTIVKEYFREEFDDEDGWEKRWIQSKHRTDYGKFRITAGRFYGDREKDKGLQTSEETKYYAVSARFPPFNNEGQTLVLQYTVKYDKHVDCGGAYVKLFSADLKQEVMNEDSPYYIMFGPDICGEHKKIVQVIFNYKDDYYLINKNITCETDDFTHLYTLILRPDLTYEVKIDNYVAEAGYLEDDWDFLPPRKIVDYNMPKPDYWDERETIEDPMDKKPDDWDQPERIPDPTVTKPDDWDEEMDGEWAPPMVPNPEYKGKSGTIFDNFLITNDEKYAEDAGNEMWGVTYEREWRRREGQNVVYDKINKDEAKGKEDKKDKKKNKDPNVKDEL</sequence>
<evidence type="ECO:0000256" key="3">
    <source>
        <dbReference type="ARBA" id="ARBA00004498"/>
    </source>
</evidence>
<keyword evidence="16 20" id="KW-1015">Disulfide bond</keyword>
<name>A0A8D0DYN1_SALMN</name>
<evidence type="ECO:0000256" key="5">
    <source>
        <dbReference type="ARBA" id="ARBA00004564"/>
    </source>
</evidence>
<evidence type="ECO:0000256" key="19">
    <source>
        <dbReference type="ARBA" id="ARBA00037865"/>
    </source>
</evidence>
<dbReference type="PANTHER" id="PTHR11073:SF16">
    <property type="entry name" value="CALRETICULIN"/>
    <property type="match status" value="1"/>
</dbReference>
<feature type="region of interest" description="Disordered" evidence="22">
    <location>
        <begin position="335"/>
        <end position="366"/>
    </location>
</feature>
<evidence type="ECO:0000256" key="22">
    <source>
        <dbReference type="SAM" id="MobiDB-lite"/>
    </source>
</evidence>
<evidence type="ECO:0000313" key="24">
    <source>
        <dbReference type="Proteomes" id="UP000694421"/>
    </source>
</evidence>
<evidence type="ECO:0000256" key="21">
    <source>
        <dbReference type="RuleBase" id="RU362126"/>
    </source>
</evidence>
<dbReference type="PANTHER" id="PTHR11073">
    <property type="entry name" value="CALRETICULIN AND CALNEXIN"/>
    <property type="match status" value="1"/>
</dbReference>